<feature type="domain" description="DUF7041" evidence="2">
    <location>
        <begin position="27"/>
        <end position="108"/>
    </location>
</feature>
<organism evidence="3 4">
    <name type="scientific">Spodoptera litura</name>
    <name type="common">Asian cotton leafworm</name>
    <dbReference type="NCBI Taxonomy" id="69820"/>
    <lineage>
        <taxon>Eukaryota</taxon>
        <taxon>Metazoa</taxon>
        <taxon>Ecdysozoa</taxon>
        <taxon>Arthropoda</taxon>
        <taxon>Hexapoda</taxon>
        <taxon>Insecta</taxon>
        <taxon>Pterygota</taxon>
        <taxon>Neoptera</taxon>
        <taxon>Endopterygota</taxon>
        <taxon>Lepidoptera</taxon>
        <taxon>Glossata</taxon>
        <taxon>Ditrysia</taxon>
        <taxon>Noctuoidea</taxon>
        <taxon>Noctuidae</taxon>
        <taxon>Amphipyrinae</taxon>
        <taxon>Spodoptera</taxon>
    </lineage>
</organism>
<evidence type="ECO:0000313" key="3">
    <source>
        <dbReference type="Proteomes" id="UP000301870"/>
    </source>
</evidence>
<dbReference type="RefSeq" id="XP_022836895.1">
    <property type="nucleotide sequence ID" value="XM_022981127.1"/>
</dbReference>
<dbReference type="Pfam" id="PF23055">
    <property type="entry name" value="DUF7041"/>
    <property type="match status" value="1"/>
</dbReference>
<dbReference type="KEGG" id="sliu:111364273"/>
<feature type="compositionally biased region" description="Basic residues" evidence="1">
    <location>
        <begin position="220"/>
        <end position="242"/>
    </location>
</feature>
<evidence type="ECO:0000259" key="2">
    <source>
        <dbReference type="Pfam" id="PF23055"/>
    </source>
</evidence>
<dbReference type="PANTHER" id="PTHR33327:SF3">
    <property type="entry name" value="RNA-DIRECTED DNA POLYMERASE"/>
    <property type="match status" value="1"/>
</dbReference>
<gene>
    <name evidence="4" type="primary">LOC111364273</name>
</gene>
<reference evidence="4" key="1">
    <citation type="submission" date="2025-08" db="UniProtKB">
        <authorList>
            <consortium name="RefSeq"/>
        </authorList>
    </citation>
    <scope>IDENTIFICATION</scope>
    <source>
        <strain evidence="4">Ishihara</strain>
        <tissue evidence="4">Whole body</tissue>
    </source>
</reference>
<evidence type="ECO:0000256" key="1">
    <source>
        <dbReference type="SAM" id="MobiDB-lite"/>
    </source>
</evidence>
<dbReference type="InterPro" id="IPR055469">
    <property type="entry name" value="DUF7041"/>
</dbReference>
<dbReference type="Proteomes" id="UP000301870">
    <property type="component" value="Unplaced"/>
</dbReference>
<dbReference type="AlphaFoldDB" id="A0A9J7J3Z6"/>
<dbReference type="GeneID" id="111364273"/>
<keyword evidence="3" id="KW-1185">Reference proteome</keyword>
<proteinExistence type="predicted"/>
<protein>
    <submittedName>
        <fullName evidence="4">Uncharacterized protein LOC111364273</fullName>
    </submittedName>
</protein>
<dbReference type="PANTHER" id="PTHR33327">
    <property type="entry name" value="ENDONUCLEASE"/>
    <property type="match status" value="1"/>
</dbReference>
<accession>A0A9J7J3Z6</accession>
<name>A0A9J7J3Z6_SPOLT</name>
<feature type="region of interest" description="Disordered" evidence="1">
    <location>
        <begin position="217"/>
        <end position="245"/>
    </location>
</feature>
<dbReference type="OrthoDB" id="10257314at2759"/>
<sequence>MSQQDSTMKPGTSGAAEIAVVSVSSRIPEFWVDQPRLWFIQCEAVLAPQKMSDEARYNMVVTKLGKDVIQQVSDILLKPPEAKKFDTLKERLFKVYEESEIRQFQKLLSEMELGDQKPSQLLRRMRELAREKIPDETLRIMWQGHLPTSVRSVLAVSEVKDLEHLAAIADKVVETARPLQVNEVQASQSYNANTDSALILAEIAKLSLKIRSLEKERSYGRNRHNRQNRFRSRSSSRGRNTTRRSYDSPDWLCVYHFKYRHRARKCVEPCAWPKMEKQEN</sequence>
<evidence type="ECO:0000313" key="4">
    <source>
        <dbReference type="RefSeq" id="XP_022836895.1"/>
    </source>
</evidence>